<name>A0AAW4JQR0_9ACTN</name>
<dbReference type="Proteomes" id="UP000199405">
    <property type="component" value="Unassembled WGS sequence"/>
</dbReference>
<keyword evidence="3" id="KW-1185">Reference proteome</keyword>
<dbReference type="InterPro" id="IPR037883">
    <property type="entry name" value="Knr4/Smi1-like_sf"/>
</dbReference>
<dbReference type="GeneID" id="93470000"/>
<dbReference type="RefSeq" id="WP_091419612.1">
    <property type="nucleotide sequence ID" value="NZ_FMCQ01000003.1"/>
</dbReference>
<reference evidence="2 3" key="1">
    <citation type="submission" date="2016-06" db="EMBL/GenBank/DDBJ databases">
        <authorList>
            <person name="Varghese N."/>
            <person name="Submissions Spin"/>
        </authorList>
    </citation>
    <scope>NUCLEOTIDE SEQUENCE [LARGE SCALE GENOMIC DNA]</scope>
    <source>
        <strain evidence="2 3">DSM 45142</strain>
    </source>
</reference>
<evidence type="ECO:0008006" key="5">
    <source>
        <dbReference type="Google" id="ProtNLM"/>
    </source>
</evidence>
<reference evidence="1" key="2">
    <citation type="submission" date="2021-03" db="EMBL/GenBank/DDBJ databases">
        <title>X isolated from Micromonospora tulbaghiae.</title>
        <authorList>
            <person name="Stennett H.L."/>
        </authorList>
    </citation>
    <scope>NUCLEOTIDE SEQUENCE</scope>
    <source>
        <strain evidence="1">28M1-20</strain>
    </source>
</reference>
<dbReference type="AlphaFoldDB" id="A0AAW4JQR0"/>
<gene>
    <name evidence="2" type="ORF">GA0070562_3231</name>
    <name evidence="1" type="ORF">J5U46_14005</name>
</gene>
<dbReference type="EMBL" id="FMCQ01000003">
    <property type="protein sequence ID" value="SCE83611.1"/>
    <property type="molecule type" value="Genomic_DNA"/>
</dbReference>
<organism evidence="1 4">
    <name type="scientific">Micromonospora tulbaghiae</name>
    <dbReference type="NCBI Taxonomy" id="479978"/>
    <lineage>
        <taxon>Bacteria</taxon>
        <taxon>Bacillati</taxon>
        <taxon>Actinomycetota</taxon>
        <taxon>Actinomycetes</taxon>
        <taxon>Micromonosporales</taxon>
        <taxon>Micromonosporaceae</taxon>
        <taxon>Micromonospora</taxon>
    </lineage>
</organism>
<evidence type="ECO:0000313" key="4">
    <source>
        <dbReference type="Proteomes" id="UP000669887"/>
    </source>
</evidence>
<protein>
    <recommendedName>
        <fullName evidence="5">SMI1/KNR4 family protein</fullName>
    </recommendedName>
</protein>
<dbReference type="EMBL" id="JAGFVQ010000022">
    <property type="protein sequence ID" value="MBO4141267.1"/>
    <property type="molecule type" value="Genomic_DNA"/>
</dbReference>
<evidence type="ECO:0000313" key="3">
    <source>
        <dbReference type="Proteomes" id="UP000199405"/>
    </source>
</evidence>
<dbReference type="Proteomes" id="UP000669887">
    <property type="component" value="Unassembled WGS sequence"/>
</dbReference>
<comment type="caution">
    <text evidence="1">The sequence shown here is derived from an EMBL/GenBank/DDBJ whole genome shotgun (WGS) entry which is preliminary data.</text>
</comment>
<evidence type="ECO:0000313" key="1">
    <source>
        <dbReference type="EMBL" id="MBO4141267.1"/>
    </source>
</evidence>
<accession>A0AAW4JQR0</accession>
<dbReference type="SUPFAM" id="SSF160631">
    <property type="entry name" value="SMI1/KNR4-like"/>
    <property type="match status" value="1"/>
</dbReference>
<proteinExistence type="predicted"/>
<sequence>MNQYVERLARMVPPPARLSAPPNWPAVERSLGFALPGDYKDLVDRYGPGRFDDFLAVLAPGHPVPRLDLSRGVAEAADTVRAYASSGEALPAPVDNLTAVALTDNGDTVYWLREPGSAPDRWRVTVNGARDFGEWHLFDGCLAHFLVAVLNREWVVPAFADDFPYPDVAPTFTPYGY</sequence>
<evidence type="ECO:0000313" key="2">
    <source>
        <dbReference type="EMBL" id="SCE83611.1"/>
    </source>
</evidence>